<dbReference type="EC" id="2.3.2.27" evidence="4"/>
<evidence type="ECO:0000256" key="1">
    <source>
        <dbReference type="ARBA" id="ARBA00000900"/>
    </source>
</evidence>
<keyword evidence="7" id="KW-0479">Metal-binding</keyword>
<evidence type="ECO:0000256" key="4">
    <source>
        <dbReference type="ARBA" id="ARBA00012483"/>
    </source>
</evidence>
<evidence type="ECO:0000256" key="16">
    <source>
        <dbReference type="SAM" id="Phobius"/>
    </source>
</evidence>
<dbReference type="CDD" id="cd16461">
    <property type="entry name" value="RING-H2_EL5-like"/>
    <property type="match status" value="1"/>
</dbReference>
<dbReference type="InterPro" id="IPR001841">
    <property type="entry name" value="Znf_RING"/>
</dbReference>
<reference evidence="18 19" key="1">
    <citation type="journal article" date="2024" name="Plant J.">
        <title>Genome sequences and population genomics reveal climatic adaptation and genomic divergence between two closely related sweetgum species.</title>
        <authorList>
            <person name="Xu W.Q."/>
            <person name="Ren C.Q."/>
            <person name="Zhang X.Y."/>
            <person name="Comes H.P."/>
            <person name="Liu X.H."/>
            <person name="Li Y.G."/>
            <person name="Kettle C.J."/>
            <person name="Jalonen R."/>
            <person name="Gaisberger H."/>
            <person name="Ma Y.Z."/>
            <person name="Qiu Y.X."/>
        </authorList>
    </citation>
    <scope>NUCLEOTIDE SEQUENCE [LARGE SCALE GENOMIC DNA]</scope>
    <source>
        <strain evidence="18">Hangzhou</strain>
    </source>
</reference>
<comment type="caution">
    <text evidence="18">The sequence shown here is derived from an EMBL/GenBank/DDBJ whole genome shotgun (WGS) entry which is preliminary data.</text>
</comment>
<dbReference type="Pfam" id="PF13639">
    <property type="entry name" value="zf-RING_2"/>
    <property type="match status" value="1"/>
</dbReference>
<keyword evidence="5" id="KW-0808">Transferase</keyword>
<evidence type="ECO:0000256" key="6">
    <source>
        <dbReference type="ARBA" id="ARBA00022692"/>
    </source>
</evidence>
<evidence type="ECO:0000256" key="8">
    <source>
        <dbReference type="ARBA" id="ARBA00022771"/>
    </source>
</evidence>
<dbReference type="InterPro" id="IPR013083">
    <property type="entry name" value="Znf_RING/FYVE/PHD"/>
</dbReference>
<dbReference type="PANTHER" id="PTHR14155">
    <property type="entry name" value="RING FINGER DOMAIN-CONTAINING"/>
    <property type="match status" value="1"/>
</dbReference>
<evidence type="ECO:0000256" key="5">
    <source>
        <dbReference type="ARBA" id="ARBA00022679"/>
    </source>
</evidence>
<keyword evidence="10" id="KW-0862">Zinc</keyword>
<organism evidence="18 19">
    <name type="scientific">Liquidambar formosana</name>
    <name type="common">Formosan gum</name>
    <dbReference type="NCBI Taxonomy" id="63359"/>
    <lineage>
        <taxon>Eukaryota</taxon>
        <taxon>Viridiplantae</taxon>
        <taxon>Streptophyta</taxon>
        <taxon>Embryophyta</taxon>
        <taxon>Tracheophyta</taxon>
        <taxon>Spermatophyta</taxon>
        <taxon>Magnoliopsida</taxon>
        <taxon>eudicotyledons</taxon>
        <taxon>Gunneridae</taxon>
        <taxon>Pentapetalae</taxon>
        <taxon>Saxifragales</taxon>
        <taxon>Altingiaceae</taxon>
        <taxon>Liquidambar</taxon>
    </lineage>
</organism>
<keyword evidence="12 16" id="KW-0472">Membrane</keyword>
<evidence type="ECO:0000256" key="2">
    <source>
        <dbReference type="ARBA" id="ARBA00004167"/>
    </source>
</evidence>
<evidence type="ECO:0000256" key="15">
    <source>
        <dbReference type="SAM" id="MobiDB-lite"/>
    </source>
</evidence>
<dbReference type="InterPro" id="IPR053238">
    <property type="entry name" value="RING-H2_zinc_finger"/>
</dbReference>
<dbReference type="GO" id="GO:0016020">
    <property type="term" value="C:membrane"/>
    <property type="evidence" value="ECO:0007669"/>
    <property type="project" value="UniProtKB-SubCell"/>
</dbReference>
<evidence type="ECO:0000256" key="7">
    <source>
        <dbReference type="ARBA" id="ARBA00022723"/>
    </source>
</evidence>
<evidence type="ECO:0000256" key="12">
    <source>
        <dbReference type="ARBA" id="ARBA00023136"/>
    </source>
</evidence>
<evidence type="ECO:0000313" key="18">
    <source>
        <dbReference type="EMBL" id="KAK9275872.1"/>
    </source>
</evidence>
<evidence type="ECO:0000256" key="10">
    <source>
        <dbReference type="ARBA" id="ARBA00022833"/>
    </source>
</evidence>
<evidence type="ECO:0000313" key="19">
    <source>
        <dbReference type="Proteomes" id="UP001415857"/>
    </source>
</evidence>
<dbReference type="Proteomes" id="UP001415857">
    <property type="component" value="Unassembled WGS sequence"/>
</dbReference>
<evidence type="ECO:0000256" key="9">
    <source>
        <dbReference type="ARBA" id="ARBA00022786"/>
    </source>
</evidence>
<dbReference type="Gene3D" id="3.30.40.10">
    <property type="entry name" value="Zinc/RING finger domain, C3HC4 (zinc finger)"/>
    <property type="match status" value="1"/>
</dbReference>
<dbReference type="PROSITE" id="PS50089">
    <property type="entry name" value="ZF_RING_2"/>
    <property type="match status" value="1"/>
</dbReference>
<keyword evidence="9" id="KW-0833">Ubl conjugation pathway</keyword>
<evidence type="ECO:0000259" key="17">
    <source>
        <dbReference type="PROSITE" id="PS50089"/>
    </source>
</evidence>
<name>A0AAP0WPK2_LIQFO</name>
<dbReference type="SUPFAM" id="SSF57850">
    <property type="entry name" value="RING/U-box"/>
    <property type="match status" value="1"/>
</dbReference>
<keyword evidence="6 16" id="KW-0812">Transmembrane</keyword>
<dbReference type="PANTHER" id="PTHR14155:SF521">
    <property type="entry name" value="RING-H2 FINGER PROTEIN ATL30"/>
    <property type="match status" value="1"/>
</dbReference>
<dbReference type="GO" id="GO:0061630">
    <property type="term" value="F:ubiquitin protein ligase activity"/>
    <property type="evidence" value="ECO:0007669"/>
    <property type="project" value="UniProtKB-EC"/>
</dbReference>
<dbReference type="AlphaFoldDB" id="A0AAP0WPK2"/>
<comment type="catalytic activity">
    <reaction evidence="1">
        <text>S-ubiquitinyl-[E2 ubiquitin-conjugating enzyme]-L-cysteine + [acceptor protein]-L-lysine = [E2 ubiquitin-conjugating enzyme]-L-cysteine + N(6)-ubiquitinyl-[acceptor protein]-L-lysine.</text>
        <dbReference type="EC" id="2.3.2.27"/>
    </reaction>
</comment>
<dbReference type="EMBL" id="JBBPBK010000011">
    <property type="protein sequence ID" value="KAK9275872.1"/>
    <property type="molecule type" value="Genomic_DNA"/>
</dbReference>
<sequence>MSSDSINSTHPGATASVSPPITIILTVFLLLFFFLGFFSIYFCRCFIENITAAWHPRQSPSGSPAGRSGSAGEPGLDPSIIESFPNFTYSAVKDLRQGKYGLECAICLSEFVDDDLLRLLAVCCHVFHQDCIDLWLKSHKTCPVCRRTLDDPVKSPEKLPAINDFAMHESNHERDDQSREHSFTILIKEEDDEEGGGGGGGEGAVLDTANGGNIEGKNTEERFSKSHSTGHSIFTIRGEEDRYTLRLPEDVKAKITKGRHNWTKSCTTFGDKSSNAASGINGGFGELSGFSMPRRDINKV</sequence>
<evidence type="ECO:0000256" key="11">
    <source>
        <dbReference type="ARBA" id="ARBA00022989"/>
    </source>
</evidence>
<comment type="subcellular location">
    <subcellularLocation>
        <location evidence="2">Membrane</location>
        <topology evidence="2">Single-pass membrane protein</topology>
    </subcellularLocation>
</comment>
<feature type="transmembrane region" description="Helical" evidence="16">
    <location>
        <begin position="21"/>
        <end position="42"/>
    </location>
</feature>
<evidence type="ECO:0000256" key="14">
    <source>
        <dbReference type="PROSITE-ProRule" id="PRU00175"/>
    </source>
</evidence>
<proteinExistence type="inferred from homology"/>
<dbReference type="FunFam" id="3.30.40.10:FF:000187">
    <property type="entry name" value="E3 ubiquitin-protein ligase ATL6"/>
    <property type="match status" value="1"/>
</dbReference>
<keyword evidence="11 16" id="KW-1133">Transmembrane helix</keyword>
<protein>
    <recommendedName>
        <fullName evidence="4">RING-type E3 ubiquitin transferase</fullName>
        <ecNumber evidence="4">2.3.2.27</ecNumber>
    </recommendedName>
</protein>
<gene>
    <name evidence="18" type="ORF">L1049_023145</name>
</gene>
<dbReference type="GO" id="GO:0008270">
    <property type="term" value="F:zinc ion binding"/>
    <property type="evidence" value="ECO:0007669"/>
    <property type="project" value="UniProtKB-KW"/>
</dbReference>
<feature type="domain" description="RING-type" evidence="17">
    <location>
        <begin position="104"/>
        <end position="146"/>
    </location>
</feature>
<evidence type="ECO:0000256" key="3">
    <source>
        <dbReference type="ARBA" id="ARBA00004906"/>
    </source>
</evidence>
<comment type="similarity">
    <text evidence="13">Belongs to the RING-type zinc finger family. ATL subfamily.</text>
</comment>
<dbReference type="SMART" id="SM00184">
    <property type="entry name" value="RING"/>
    <property type="match status" value="1"/>
</dbReference>
<comment type="pathway">
    <text evidence="3">Protein modification; protein ubiquitination.</text>
</comment>
<feature type="region of interest" description="Disordered" evidence="15">
    <location>
        <begin position="189"/>
        <end position="230"/>
    </location>
</feature>
<accession>A0AAP0WPK2</accession>
<evidence type="ECO:0000256" key="13">
    <source>
        <dbReference type="ARBA" id="ARBA00024209"/>
    </source>
</evidence>
<keyword evidence="8 14" id="KW-0863">Zinc-finger</keyword>
<keyword evidence="19" id="KW-1185">Reference proteome</keyword>